<dbReference type="GO" id="GO:0016757">
    <property type="term" value="F:glycosyltransferase activity"/>
    <property type="evidence" value="ECO:0007669"/>
    <property type="project" value="UniProtKB-KW"/>
</dbReference>
<keyword evidence="7" id="KW-1185">Reference proteome</keyword>
<keyword evidence="4" id="KW-0808">Transferase</keyword>
<evidence type="ECO:0000313" key="7">
    <source>
        <dbReference type="Proteomes" id="UP000192674"/>
    </source>
</evidence>
<comment type="similarity">
    <text evidence="2">Belongs to the glycosyltransferase 2 family.</text>
</comment>
<evidence type="ECO:0000256" key="1">
    <source>
        <dbReference type="ARBA" id="ARBA00004776"/>
    </source>
</evidence>
<keyword evidence="3" id="KW-0328">Glycosyltransferase</keyword>
<evidence type="ECO:0000256" key="4">
    <source>
        <dbReference type="ARBA" id="ARBA00022679"/>
    </source>
</evidence>
<gene>
    <name evidence="6" type="ORF">SAMN05661093_02272</name>
</gene>
<dbReference type="PANTHER" id="PTHR43179:SF12">
    <property type="entry name" value="GALACTOFURANOSYLTRANSFERASE GLFT2"/>
    <property type="match status" value="1"/>
</dbReference>
<dbReference type="Pfam" id="PF00535">
    <property type="entry name" value="Glycos_transf_2"/>
    <property type="match status" value="1"/>
</dbReference>
<dbReference type="InterPro" id="IPR029044">
    <property type="entry name" value="Nucleotide-diphossugar_trans"/>
</dbReference>
<feature type="domain" description="Glycosyltransferase 2-like" evidence="5">
    <location>
        <begin position="2"/>
        <end position="156"/>
    </location>
</feature>
<dbReference type="Proteomes" id="UP000192674">
    <property type="component" value="Unassembled WGS sequence"/>
</dbReference>
<dbReference type="Gene3D" id="3.90.550.10">
    <property type="entry name" value="Spore Coat Polysaccharide Biosynthesis Protein SpsA, Chain A"/>
    <property type="match status" value="1"/>
</dbReference>
<name>A0A1Y5XCF1_KIBAR</name>
<comment type="pathway">
    <text evidence="1">Cell wall biogenesis; cell wall polysaccharide biosynthesis.</text>
</comment>
<protein>
    <recommendedName>
        <fullName evidence="5">Glycosyltransferase 2-like domain-containing protein</fullName>
    </recommendedName>
</protein>
<dbReference type="PANTHER" id="PTHR43179">
    <property type="entry name" value="RHAMNOSYLTRANSFERASE WBBL"/>
    <property type="match status" value="1"/>
</dbReference>
<dbReference type="EMBL" id="FWXV01000002">
    <property type="protein sequence ID" value="SMC85754.1"/>
    <property type="molecule type" value="Genomic_DNA"/>
</dbReference>
<evidence type="ECO:0000256" key="3">
    <source>
        <dbReference type="ARBA" id="ARBA00022676"/>
    </source>
</evidence>
<dbReference type="CDD" id="cd04186">
    <property type="entry name" value="GT_2_like_c"/>
    <property type="match status" value="1"/>
</dbReference>
<accession>A0A1Y5XCF1</accession>
<sequence length="296" mass="32134">MVVVTWRGRAHLESCLDAVAKQERPHRILVVDNASDDGSGELARSHHSTPEVLRLPVNTGYAGGIQAALDVCETPYMAWLNDDAMPKPGWLGALEDALEDPRVGAASAKLLTGKGETQSIGVGLTRDGHGIDVTEGPIFGFCGGAALTRVEALRQVGGVPSEFFCYYEDTDTSWRLRRHGWKIVAVPEAEVVHLHGATAKPGSVDFHRWNERNRLLTLLRNAPLWIAARELARFAVITALIPVKRDVPEAANFQVGLRLRVLGEVMRGLSASLAVRGAGRRSDMWHQRESGGATVG</sequence>
<dbReference type="SUPFAM" id="SSF53448">
    <property type="entry name" value="Nucleotide-diphospho-sugar transferases"/>
    <property type="match status" value="1"/>
</dbReference>
<evidence type="ECO:0000259" key="5">
    <source>
        <dbReference type="Pfam" id="PF00535"/>
    </source>
</evidence>
<evidence type="ECO:0000313" key="6">
    <source>
        <dbReference type="EMBL" id="SMC85754.1"/>
    </source>
</evidence>
<dbReference type="InterPro" id="IPR001173">
    <property type="entry name" value="Glyco_trans_2-like"/>
</dbReference>
<dbReference type="AlphaFoldDB" id="A0A1Y5XCF1"/>
<evidence type="ECO:0000256" key="2">
    <source>
        <dbReference type="ARBA" id="ARBA00006739"/>
    </source>
</evidence>
<reference evidence="6 7" key="1">
    <citation type="submission" date="2017-04" db="EMBL/GenBank/DDBJ databases">
        <authorList>
            <person name="Afonso C.L."/>
            <person name="Miller P.J."/>
            <person name="Scott M.A."/>
            <person name="Spackman E."/>
            <person name="Goraichik I."/>
            <person name="Dimitrov K.M."/>
            <person name="Suarez D.L."/>
            <person name="Swayne D.E."/>
        </authorList>
    </citation>
    <scope>NUCLEOTIDE SEQUENCE [LARGE SCALE GENOMIC DNA]</scope>
    <source>
        <strain evidence="6 7">DSM 43828</strain>
    </source>
</reference>
<organism evidence="6 7">
    <name type="scientific">Kibdelosporangium aridum</name>
    <dbReference type="NCBI Taxonomy" id="2030"/>
    <lineage>
        <taxon>Bacteria</taxon>
        <taxon>Bacillati</taxon>
        <taxon>Actinomycetota</taxon>
        <taxon>Actinomycetes</taxon>
        <taxon>Pseudonocardiales</taxon>
        <taxon>Pseudonocardiaceae</taxon>
        <taxon>Kibdelosporangium</taxon>
    </lineage>
</organism>
<proteinExistence type="inferred from homology"/>